<gene>
    <name evidence="1" type="ORF">RirG_043490</name>
</gene>
<keyword evidence="1" id="KW-0436">Ligase</keyword>
<dbReference type="EMBL" id="JEMT01012482">
    <property type="protein sequence ID" value="EXX75235.1"/>
    <property type="molecule type" value="Genomic_DNA"/>
</dbReference>
<accession>A0A015K6N7</accession>
<proteinExistence type="predicted"/>
<organism evidence="1 2">
    <name type="scientific">Rhizophagus irregularis (strain DAOM 197198w)</name>
    <name type="common">Glomus intraradices</name>
    <dbReference type="NCBI Taxonomy" id="1432141"/>
    <lineage>
        <taxon>Eukaryota</taxon>
        <taxon>Fungi</taxon>
        <taxon>Fungi incertae sedis</taxon>
        <taxon>Mucoromycota</taxon>
        <taxon>Glomeromycotina</taxon>
        <taxon>Glomeromycetes</taxon>
        <taxon>Glomerales</taxon>
        <taxon>Glomeraceae</taxon>
        <taxon>Rhizophagus</taxon>
    </lineage>
</organism>
<keyword evidence="2" id="KW-1185">Reference proteome</keyword>
<dbReference type="AlphaFoldDB" id="A0A015K6N7"/>
<sequence>MSKLYGDILYLIFEELQYDKKSLVLCLRVNKAWCEIIVPILWKNPWERLTHGKKKSLLNVIISYLSDETKNNLINYFTNPYKKPSFNYFSFCKHLNLEVIKKIIKKLTPHSNFKEIKNDILNLFINENMDYTHLYIPKKFDYHFNPGAESCISEIKFLKCNDRINDNILSILTKTCKSIKELELTLYEYNYNCGIAKLIENQNRLSSISFLNDFIGDNPSRMTIENSLIKHADTIQYFGIREQLETKVFTSFVNLKMLELMGKRTDGESKWNNIKDLSLLSLQSLKASNIPINCLANLILSSGKQLTKICYYNYYNDVVSNKILIQAIYHNCPNLIYLELLYRNENILDLEKLLINCQYLKRIDFNIYYYKESLFHVSFYSYVKWDNLFNILAKSSPSSLFEFVFKYTDENPELESLKLFFDNWEGRFPISLKFKKERDYYYESGYDDLVDLIEIYKEKGVIKNFVHYHYDEDSDLLEIYKTKRVINNPESVIKNSEIKSTSIWNRFKKKFNKYPW</sequence>
<dbReference type="Proteomes" id="UP000022910">
    <property type="component" value="Unassembled WGS sequence"/>
</dbReference>
<evidence type="ECO:0000313" key="2">
    <source>
        <dbReference type="Proteomes" id="UP000022910"/>
    </source>
</evidence>
<dbReference type="GO" id="GO:0016874">
    <property type="term" value="F:ligase activity"/>
    <property type="evidence" value="ECO:0007669"/>
    <property type="project" value="UniProtKB-KW"/>
</dbReference>
<dbReference type="HOGENOM" id="CLU_028913_1_0_1"/>
<reference evidence="1 2" key="1">
    <citation type="submission" date="2014-02" db="EMBL/GenBank/DDBJ databases">
        <title>Single nucleus genome sequencing reveals high similarity among nuclei of an endomycorrhizal fungus.</title>
        <authorList>
            <person name="Lin K."/>
            <person name="Geurts R."/>
            <person name="Zhang Z."/>
            <person name="Limpens E."/>
            <person name="Saunders D.G."/>
            <person name="Mu D."/>
            <person name="Pang E."/>
            <person name="Cao H."/>
            <person name="Cha H."/>
            <person name="Lin T."/>
            <person name="Zhou Q."/>
            <person name="Shang Y."/>
            <person name="Li Y."/>
            <person name="Ivanov S."/>
            <person name="Sharma T."/>
            <person name="Velzen R.V."/>
            <person name="Ruijter N.D."/>
            <person name="Aanen D.K."/>
            <person name="Win J."/>
            <person name="Kamoun S."/>
            <person name="Bisseling T."/>
            <person name="Huang S."/>
        </authorList>
    </citation>
    <scope>NUCLEOTIDE SEQUENCE [LARGE SCALE GENOMIC DNA]</scope>
    <source>
        <strain evidence="2">DAOM197198w</strain>
    </source>
</reference>
<name>A0A015K6N7_RHIIW</name>
<comment type="caution">
    <text evidence="1">The sequence shown here is derived from an EMBL/GenBank/DDBJ whole genome shotgun (WGS) entry which is preliminary data.</text>
</comment>
<evidence type="ECO:0000313" key="1">
    <source>
        <dbReference type="EMBL" id="EXX75235.1"/>
    </source>
</evidence>
<protein>
    <submittedName>
        <fullName evidence="1">SCF ubiquitin ligase complex subunit GRR1</fullName>
    </submittedName>
</protein>
<dbReference type="OrthoDB" id="2310274at2759"/>